<organism evidence="3 4">
    <name type="scientific">Triparma laevis f. inornata</name>
    <dbReference type="NCBI Taxonomy" id="1714386"/>
    <lineage>
        <taxon>Eukaryota</taxon>
        <taxon>Sar</taxon>
        <taxon>Stramenopiles</taxon>
        <taxon>Ochrophyta</taxon>
        <taxon>Bolidophyceae</taxon>
        <taxon>Parmales</taxon>
        <taxon>Triparmaceae</taxon>
        <taxon>Triparma</taxon>
    </lineage>
</organism>
<feature type="region of interest" description="Disordered" evidence="1">
    <location>
        <begin position="559"/>
        <end position="621"/>
    </location>
</feature>
<evidence type="ECO:0000313" key="4">
    <source>
        <dbReference type="Proteomes" id="UP001162640"/>
    </source>
</evidence>
<sequence>MDEVGASCLVGVSVKQEHYEQTFMVPSDWVTSTDIHFKAYIRPTTGYNAPSLIADTTCTVYLNTGMLDGWYPEGSTGNIVIPSTSFVANQKIKLHFWGFGILDDAYQINPKFATCPSNHSPTSKAVTPNPTQFHSNFPTPCPTDRPRPPPLPDLDGEAEISIEGLSEDDFPKDLSIYFEFQHWFFLLAYSTLGLRIILQVFLSESLKNCFSLNRHFISLFLSFGCGVRVLYIYTTDLHSSRYEQYKLYDYGLRGLNEILWFTSFAYLAFYWYELQADKFKMNKNVLTVMKTKRHMFLSILCFALVRSGRVFCETIEMKAGVFGFKGCCGVFLISFFIFTQVWRGKLLKTLKSMNERTSMVSVRRVGSVGSTGSNVVGRADKRETAMKRFTTFLMAEAVLASVNLIEHVVSIYLKEGGVISLEETPLEIFLLKVIQRSTEFLMMVFLAYLVCLKTASNNFKYDYRLPTFTVPLLCKGSGWCTNVDINEEDREDIELLNRGDTTSSMHKTQRSSSEVGGSAEEHNQRRASVEQQRAAKKKDREKRASTTATFMKNNSVTKKKKFGPVGRRGSKPSLNENNAERGVEGGRITGASPGVSVPLNTGFEDRESQFQVSNPNGGTQL</sequence>
<keyword evidence="2" id="KW-1133">Transmembrane helix</keyword>
<feature type="transmembrane region" description="Helical" evidence="2">
    <location>
        <begin position="215"/>
        <end position="234"/>
    </location>
</feature>
<name>A0A9W7DZ13_9STRA</name>
<dbReference type="AlphaFoldDB" id="A0A9W7DZ13"/>
<evidence type="ECO:0000256" key="2">
    <source>
        <dbReference type="SAM" id="Phobius"/>
    </source>
</evidence>
<feature type="compositionally biased region" description="Polar residues" evidence="1">
    <location>
        <begin position="609"/>
        <end position="621"/>
    </location>
</feature>
<accession>A0A9W7DZ13</accession>
<keyword evidence="2" id="KW-0472">Membrane</keyword>
<dbReference type="EMBL" id="BLQM01000048">
    <property type="protein sequence ID" value="GMH55918.1"/>
    <property type="molecule type" value="Genomic_DNA"/>
</dbReference>
<evidence type="ECO:0000313" key="3">
    <source>
        <dbReference type="EMBL" id="GMH55918.1"/>
    </source>
</evidence>
<feature type="transmembrane region" description="Helical" evidence="2">
    <location>
        <begin position="183"/>
        <end position="203"/>
    </location>
</feature>
<feature type="region of interest" description="Disordered" evidence="1">
    <location>
        <begin position="495"/>
        <end position="547"/>
    </location>
</feature>
<evidence type="ECO:0000256" key="1">
    <source>
        <dbReference type="SAM" id="MobiDB-lite"/>
    </source>
</evidence>
<proteinExistence type="predicted"/>
<feature type="transmembrane region" description="Helical" evidence="2">
    <location>
        <begin position="323"/>
        <end position="342"/>
    </location>
</feature>
<gene>
    <name evidence="3" type="ORF">TL16_g02017</name>
</gene>
<keyword evidence="2" id="KW-0812">Transmembrane</keyword>
<feature type="compositionally biased region" description="Polar residues" evidence="1">
    <location>
        <begin position="499"/>
        <end position="515"/>
    </location>
</feature>
<feature type="compositionally biased region" description="Basic and acidic residues" evidence="1">
    <location>
        <begin position="519"/>
        <end position="528"/>
    </location>
</feature>
<dbReference type="Proteomes" id="UP001162640">
    <property type="component" value="Unassembled WGS sequence"/>
</dbReference>
<protein>
    <submittedName>
        <fullName evidence="3">Uncharacterized protein</fullName>
    </submittedName>
</protein>
<comment type="caution">
    <text evidence="3">The sequence shown here is derived from an EMBL/GenBank/DDBJ whole genome shotgun (WGS) entry which is preliminary data.</text>
</comment>
<reference evidence="4" key="1">
    <citation type="journal article" date="2023" name="Commun. Biol.">
        <title>Genome analysis of Parmales, the sister group of diatoms, reveals the evolutionary specialization of diatoms from phago-mixotrophs to photoautotrophs.</title>
        <authorList>
            <person name="Ban H."/>
            <person name="Sato S."/>
            <person name="Yoshikawa S."/>
            <person name="Yamada K."/>
            <person name="Nakamura Y."/>
            <person name="Ichinomiya M."/>
            <person name="Sato N."/>
            <person name="Blanc-Mathieu R."/>
            <person name="Endo H."/>
            <person name="Kuwata A."/>
            <person name="Ogata H."/>
        </authorList>
    </citation>
    <scope>NUCLEOTIDE SEQUENCE [LARGE SCALE GENOMIC DNA]</scope>
</reference>
<feature type="transmembrane region" description="Helical" evidence="2">
    <location>
        <begin position="254"/>
        <end position="272"/>
    </location>
</feature>